<dbReference type="AlphaFoldDB" id="A0A967EFW5"/>
<gene>
    <name evidence="2" type="ORF">HAT86_15280</name>
</gene>
<dbReference type="Pfam" id="PF25583">
    <property type="entry name" value="WCX"/>
    <property type="match status" value="1"/>
</dbReference>
<comment type="caution">
    <text evidence="2">The sequence shown here is derived from an EMBL/GenBank/DDBJ whole genome shotgun (WGS) entry which is preliminary data.</text>
</comment>
<accession>A0A967EFW5</accession>
<reference evidence="2" key="1">
    <citation type="submission" date="2020-03" db="EMBL/GenBank/DDBJ databases">
        <title>Roseovarius gahaiensis sp. nov., isolated from Gahai Saline Lake, China.</title>
        <authorList>
            <person name="Sun X."/>
        </authorList>
    </citation>
    <scope>NUCLEOTIDE SEQUENCE</scope>
    <source>
        <strain evidence="2">GH877</strain>
    </source>
</reference>
<evidence type="ECO:0000259" key="1">
    <source>
        <dbReference type="Pfam" id="PF25583"/>
    </source>
</evidence>
<sequence>MAKVRYRGISLRDIMSELTVNERTARRMARECVFHPMQVLTDMADGSLLVEFKASGWVEMAWHLMSWGNAVEILEPLS</sequence>
<keyword evidence="3" id="KW-1185">Reference proteome</keyword>
<dbReference type="EMBL" id="JAAORB010000049">
    <property type="protein sequence ID" value="NHQ75813.1"/>
    <property type="molecule type" value="Genomic_DNA"/>
</dbReference>
<feature type="domain" description="WCX" evidence="1">
    <location>
        <begin position="18"/>
        <end position="77"/>
    </location>
</feature>
<organism evidence="2 3">
    <name type="scientific">Roseovarius gahaiensis</name>
    <dbReference type="NCBI Taxonomy" id="2716691"/>
    <lineage>
        <taxon>Bacteria</taxon>
        <taxon>Pseudomonadati</taxon>
        <taxon>Pseudomonadota</taxon>
        <taxon>Alphaproteobacteria</taxon>
        <taxon>Rhodobacterales</taxon>
        <taxon>Roseobacteraceae</taxon>
        <taxon>Roseovarius</taxon>
    </lineage>
</organism>
<evidence type="ECO:0000313" key="3">
    <source>
        <dbReference type="Proteomes" id="UP000639775"/>
    </source>
</evidence>
<name>A0A967EFW5_9RHOB</name>
<evidence type="ECO:0000313" key="2">
    <source>
        <dbReference type="EMBL" id="NHQ75813.1"/>
    </source>
</evidence>
<dbReference type="InterPro" id="IPR057727">
    <property type="entry name" value="WCX_dom"/>
</dbReference>
<dbReference type="Proteomes" id="UP000639775">
    <property type="component" value="Unassembled WGS sequence"/>
</dbReference>
<protein>
    <submittedName>
        <fullName evidence="2">WYL domain-containing protein</fullName>
    </submittedName>
</protein>
<proteinExistence type="predicted"/>
<dbReference type="RefSeq" id="WP_167199823.1">
    <property type="nucleotide sequence ID" value="NZ_JAAORB010000049.1"/>
</dbReference>